<dbReference type="WBParaSite" id="Hba_02211">
    <property type="protein sequence ID" value="Hba_02211"/>
    <property type="gene ID" value="Hba_02211"/>
</dbReference>
<proteinExistence type="predicted"/>
<name>A0A1I7WC03_HETBA</name>
<reference evidence="2" key="1">
    <citation type="submission" date="2016-11" db="UniProtKB">
        <authorList>
            <consortium name="WormBaseParasite"/>
        </authorList>
    </citation>
    <scope>IDENTIFICATION</scope>
</reference>
<protein>
    <submittedName>
        <fullName evidence="2">Uncharacterized protein</fullName>
    </submittedName>
</protein>
<dbReference type="AlphaFoldDB" id="A0A1I7WC03"/>
<sequence length="101" mass="11043">MARSHASTERSLWGRLTQQLALLRVELGLRQDALLLELQKLGQLIGNRKGWCHGSGHRRGLLGDASGLRGRGSVFPVDGERHCSVVARDIELVGRCLGCLC</sequence>
<accession>A0A1I7WC03</accession>
<keyword evidence="1" id="KW-1185">Reference proteome</keyword>
<organism evidence="1 2">
    <name type="scientific">Heterorhabditis bacteriophora</name>
    <name type="common">Entomopathogenic nematode worm</name>
    <dbReference type="NCBI Taxonomy" id="37862"/>
    <lineage>
        <taxon>Eukaryota</taxon>
        <taxon>Metazoa</taxon>
        <taxon>Ecdysozoa</taxon>
        <taxon>Nematoda</taxon>
        <taxon>Chromadorea</taxon>
        <taxon>Rhabditida</taxon>
        <taxon>Rhabditina</taxon>
        <taxon>Rhabditomorpha</taxon>
        <taxon>Strongyloidea</taxon>
        <taxon>Heterorhabditidae</taxon>
        <taxon>Heterorhabditis</taxon>
    </lineage>
</organism>
<evidence type="ECO:0000313" key="2">
    <source>
        <dbReference type="WBParaSite" id="Hba_02211"/>
    </source>
</evidence>
<dbReference type="Proteomes" id="UP000095283">
    <property type="component" value="Unplaced"/>
</dbReference>
<evidence type="ECO:0000313" key="1">
    <source>
        <dbReference type="Proteomes" id="UP000095283"/>
    </source>
</evidence>